<keyword evidence="5" id="KW-1185">Reference proteome</keyword>
<reference evidence="4" key="1">
    <citation type="journal article" date="2021" name="Genome Biol. Evol.">
        <title>A High-Quality Reference Genome for a Parasitic Bivalve with Doubly Uniparental Inheritance (Bivalvia: Unionida).</title>
        <authorList>
            <person name="Smith C.H."/>
        </authorList>
    </citation>
    <scope>NUCLEOTIDE SEQUENCE</scope>
    <source>
        <strain evidence="4">CHS0354</strain>
    </source>
</reference>
<name>A0AAE0RR32_9BIVA</name>
<dbReference type="InterPro" id="IPR035500">
    <property type="entry name" value="NHR-like_dom_sf"/>
</dbReference>
<evidence type="ECO:0000313" key="4">
    <source>
        <dbReference type="EMBL" id="KAK3578067.1"/>
    </source>
</evidence>
<keyword evidence="3" id="KW-0675">Receptor</keyword>
<reference evidence="4" key="3">
    <citation type="submission" date="2023-05" db="EMBL/GenBank/DDBJ databases">
        <authorList>
            <person name="Smith C.H."/>
        </authorList>
    </citation>
    <scope>NUCLEOTIDE SEQUENCE</scope>
    <source>
        <strain evidence="4">CHS0354</strain>
        <tissue evidence="4">Mantle</tissue>
    </source>
</reference>
<evidence type="ECO:0000256" key="3">
    <source>
        <dbReference type="ARBA" id="ARBA00023170"/>
    </source>
</evidence>
<comment type="caution">
    <text evidence="4">The sequence shown here is derived from an EMBL/GenBank/DDBJ whole genome shotgun (WGS) entry which is preliminary data.</text>
</comment>
<dbReference type="AlphaFoldDB" id="A0AAE0RR32"/>
<gene>
    <name evidence="4" type="ORF">CHS0354_032717</name>
</gene>
<sequence>MILANLLWFAAKVSKKFEEIISKHELPEDNHPGCIQREWGPRWPKSPLLESRHTVENLQMELLHSLRLELKHNHPREKLIFPRLLVLIPQLVQTAEIFRQSLKNNIYDVSRDFSNIHPLFVEIFELL</sequence>
<dbReference type="EMBL" id="JAEAOA010001929">
    <property type="protein sequence ID" value="KAK3578067.1"/>
    <property type="molecule type" value="Genomic_DNA"/>
</dbReference>
<organism evidence="4 5">
    <name type="scientific">Potamilus streckersoni</name>
    <dbReference type="NCBI Taxonomy" id="2493646"/>
    <lineage>
        <taxon>Eukaryota</taxon>
        <taxon>Metazoa</taxon>
        <taxon>Spiralia</taxon>
        <taxon>Lophotrochozoa</taxon>
        <taxon>Mollusca</taxon>
        <taxon>Bivalvia</taxon>
        <taxon>Autobranchia</taxon>
        <taxon>Heteroconchia</taxon>
        <taxon>Palaeoheterodonta</taxon>
        <taxon>Unionida</taxon>
        <taxon>Unionoidea</taxon>
        <taxon>Unionidae</taxon>
        <taxon>Ambleminae</taxon>
        <taxon>Lampsilini</taxon>
        <taxon>Potamilus</taxon>
    </lineage>
</organism>
<evidence type="ECO:0000256" key="2">
    <source>
        <dbReference type="ARBA" id="ARBA00023163"/>
    </source>
</evidence>
<dbReference type="SUPFAM" id="SSF48508">
    <property type="entry name" value="Nuclear receptor ligand-binding domain"/>
    <property type="match status" value="1"/>
</dbReference>
<keyword evidence="1" id="KW-0805">Transcription regulation</keyword>
<dbReference type="Proteomes" id="UP001195483">
    <property type="component" value="Unassembled WGS sequence"/>
</dbReference>
<accession>A0AAE0RR32</accession>
<keyword evidence="2" id="KW-0804">Transcription</keyword>
<evidence type="ECO:0000313" key="5">
    <source>
        <dbReference type="Proteomes" id="UP001195483"/>
    </source>
</evidence>
<evidence type="ECO:0000256" key="1">
    <source>
        <dbReference type="ARBA" id="ARBA00023015"/>
    </source>
</evidence>
<dbReference type="Gene3D" id="1.10.565.10">
    <property type="entry name" value="Retinoid X Receptor"/>
    <property type="match status" value="1"/>
</dbReference>
<protein>
    <submittedName>
        <fullName evidence="4">Uncharacterized protein</fullName>
    </submittedName>
</protein>
<proteinExistence type="predicted"/>
<reference evidence="4" key="2">
    <citation type="journal article" date="2021" name="Genome Biol. Evol.">
        <title>Developing a high-quality reference genome for a parasitic bivalve with doubly uniparental inheritance (Bivalvia: Unionida).</title>
        <authorList>
            <person name="Smith C.H."/>
        </authorList>
    </citation>
    <scope>NUCLEOTIDE SEQUENCE</scope>
    <source>
        <strain evidence="4">CHS0354</strain>
        <tissue evidence="4">Mantle</tissue>
    </source>
</reference>